<dbReference type="Proteomes" id="UP000440578">
    <property type="component" value="Unassembled WGS sequence"/>
</dbReference>
<evidence type="ECO:0000256" key="1">
    <source>
        <dbReference type="ARBA" id="ARBA00004123"/>
    </source>
</evidence>
<dbReference type="EMBL" id="VIIS01002128">
    <property type="protein sequence ID" value="KAF0288112.1"/>
    <property type="molecule type" value="Genomic_DNA"/>
</dbReference>
<dbReference type="Gene3D" id="1.10.10.60">
    <property type="entry name" value="Homeodomain-like"/>
    <property type="match status" value="1"/>
</dbReference>
<evidence type="ECO:0000259" key="4">
    <source>
        <dbReference type="SMART" id="SM00717"/>
    </source>
</evidence>
<feature type="compositionally biased region" description="Low complexity" evidence="3">
    <location>
        <begin position="397"/>
        <end position="413"/>
    </location>
</feature>
<keyword evidence="6" id="KW-1185">Reference proteome</keyword>
<dbReference type="SUPFAM" id="SSF46689">
    <property type="entry name" value="Homeodomain-like"/>
    <property type="match status" value="1"/>
</dbReference>
<dbReference type="GO" id="GO:0005634">
    <property type="term" value="C:nucleus"/>
    <property type="evidence" value="ECO:0007669"/>
    <property type="project" value="UniProtKB-SubCell"/>
</dbReference>
<dbReference type="AlphaFoldDB" id="A0A6A4VCP4"/>
<accession>A0A6A4VCP4</accession>
<dbReference type="InterPro" id="IPR052450">
    <property type="entry name" value="TRBD-Containing_Protein"/>
</dbReference>
<evidence type="ECO:0000313" key="6">
    <source>
        <dbReference type="Proteomes" id="UP000440578"/>
    </source>
</evidence>
<feature type="compositionally biased region" description="Basic and acidic residues" evidence="3">
    <location>
        <begin position="99"/>
        <end position="108"/>
    </location>
</feature>
<name>A0A6A4VCP4_AMPAM</name>
<sequence>MTDAHLARAPLRSLVRADRWTSLRSVPVTPPGPRSAPRLLLCPLHHKPGTGASSPELRRRAETADRLRNTAPCQLMEFSDRLEAVLDRGTGKHSGRKPKGGDRTRDRSTAYCRDGLPAGDGRCAESNAATASRGGIHRGAPDDNTRPLKCPKPTSKRDLLCTEFLRTPTSGHRREEHHRTLIPDVRKRSCEEDDSELLAAHSTYRPLTELTTPQHGRLSPSIIRHARSHRPLSHLPATDRKRRRCVATSTSGPRPAEEERQRDASKTPLRHGGQPKPGTVSDRWQHMSTGKDSRRPSPTVDSIPSDEASDDPRWDESDTDNSPDNKPAEVSAATPRRSQTEPTLRPVADRCQDDDADVSQRLQPEFQHPSSSHRTPVVRTPTLPRTMDHGRWETPTGLPAVPRGRPPRAAVGLSPGGCGDRLRRVQRWLDSSPIVADSAEKSERRRSWTPSISGASTTSTRRRRRRVEYTEEEVQNLLRGVEKFGHDFRAIRLAYDFHPSRTTVDLYDKWRHMPRNRQQAAGDGDARPRADSAGEGPRAGDTV</sequence>
<comment type="subcellular location">
    <subcellularLocation>
        <location evidence="1">Nucleus</location>
    </subcellularLocation>
</comment>
<dbReference type="OrthoDB" id="8300699at2759"/>
<feature type="region of interest" description="Disordered" evidence="3">
    <location>
        <begin position="207"/>
        <end position="417"/>
    </location>
</feature>
<dbReference type="InterPro" id="IPR009057">
    <property type="entry name" value="Homeodomain-like_sf"/>
</dbReference>
<evidence type="ECO:0000256" key="2">
    <source>
        <dbReference type="ARBA" id="ARBA00023242"/>
    </source>
</evidence>
<dbReference type="InterPro" id="IPR001005">
    <property type="entry name" value="SANT/Myb"/>
</dbReference>
<reference evidence="5 6" key="1">
    <citation type="submission" date="2019-07" db="EMBL/GenBank/DDBJ databases">
        <title>Draft genome assembly of a fouling barnacle, Amphibalanus amphitrite (Darwin, 1854): The first reference genome for Thecostraca.</title>
        <authorList>
            <person name="Kim W."/>
        </authorList>
    </citation>
    <scope>NUCLEOTIDE SEQUENCE [LARGE SCALE GENOMIC DNA]</scope>
    <source>
        <strain evidence="5">SNU_AA5</strain>
        <tissue evidence="5">Soma without cirri and trophi</tissue>
    </source>
</reference>
<dbReference type="PANTHER" id="PTHR46734">
    <property type="entry name" value="TELOMERIC REPEAT-BINDING FACTOR 1 TERF1"/>
    <property type="match status" value="1"/>
</dbReference>
<dbReference type="PANTHER" id="PTHR46734:SF1">
    <property type="entry name" value="TELOMERIC REPEAT-BINDING FACTOR 1"/>
    <property type="match status" value="1"/>
</dbReference>
<dbReference type="CDD" id="cd11660">
    <property type="entry name" value="SANT_TRF"/>
    <property type="match status" value="1"/>
</dbReference>
<dbReference type="SMART" id="SM00717">
    <property type="entry name" value="SANT"/>
    <property type="match status" value="1"/>
</dbReference>
<feature type="region of interest" description="Disordered" evidence="3">
    <location>
        <begin position="514"/>
        <end position="543"/>
    </location>
</feature>
<feature type="compositionally biased region" description="Low complexity" evidence="3">
    <location>
        <begin position="374"/>
        <end position="385"/>
    </location>
</feature>
<proteinExistence type="predicted"/>
<feature type="compositionally biased region" description="Basic and acidic residues" evidence="3">
    <location>
        <begin position="283"/>
        <end position="295"/>
    </location>
</feature>
<keyword evidence="2" id="KW-0539">Nucleus</keyword>
<evidence type="ECO:0000256" key="3">
    <source>
        <dbReference type="SAM" id="MobiDB-lite"/>
    </source>
</evidence>
<organism evidence="5 6">
    <name type="scientific">Amphibalanus amphitrite</name>
    <name type="common">Striped barnacle</name>
    <name type="synonym">Balanus amphitrite</name>
    <dbReference type="NCBI Taxonomy" id="1232801"/>
    <lineage>
        <taxon>Eukaryota</taxon>
        <taxon>Metazoa</taxon>
        <taxon>Ecdysozoa</taxon>
        <taxon>Arthropoda</taxon>
        <taxon>Crustacea</taxon>
        <taxon>Multicrustacea</taxon>
        <taxon>Cirripedia</taxon>
        <taxon>Thoracica</taxon>
        <taxon>Thoracicalcarea</taxon>
        <taxon>Balanomorpha</taxon>
        <taxon>Balanoidea</taxon>
        <taxon>Balanidae</taxon>
        <taxon>Amphibalaninae</taxon>
        <taxon>Amphibalanus</taxon>
    </lineage>
</organism>
<protein>
    <submittedName>
        <fullName evidence="5">Telomere repeats-binding bouquet formation protein 1</fullName>
    </submittedName>
</protein>
<gene>
    <name evidence="5" type="primary">ccdc79_0</name>
    <name evidence="5" type="ORF">FJT64_013481</name>
</gene>
<feature type="region of interest" description="Disordered" evidence="3">
    <location>
        <begin position="87"/>
        <end position="154"/>
    </location>
</feature>
<feature type="domain" description="Myb-like" evidence="4">
    <location>
        <begin position="465"/>
        <end position="516"/>
    </location>
</feature>
<feature type="region of interest" description="Disordered" evidence="3">
    <location>
        <begin position="436"/>
        <end position="468"/>
    </location>
</feature>
<evidence type="ECO:0000313" key="5">
    <source>
        <dbReference type="EMBL" id="KAF0288112.1"/>
    </source>
</evidence>
<comment type="caution">
    <text evidence="5">The sequence shown here is derived from an EMBL/GenBank/DDBJ whole genome shotgun (WGS) entry which is preliminary data.</text>
</comment>
<feature type="compositionally biased region" description="Basic and acidic residues" evidence="3">
    <location>
        <begin position="255"/>
        <end position="265"/>
    </location>
</feature>